<dbReference type="OrthoDB" id="3051642at2759"/>
<evidence type="ECO:0000313" key="1">
    <source>
        <dbReference type="EMBL" id="SJL00109.1"/>
    </source>
</evidence>
<dbReference type="Proteomes" id="UP000219338">
    <property type="component" value="Unassembled WGS sequence"/>
</dbReference>
<dbReference type="EMBL" id="FUEG01000002">
    <property type="protein sequence ID" value="SJL00109.1"/>
    <property type="molecule type" value="Genomic_DNA"/>
</dbReference>
<accession>A0A284QUI9</accession>
<gene>
    <name evidence="1" type="ORF">ARMOST_03421</name>
</gene>
<proteinExistence type="predicted"/>
<dbReference type="PANTHER" id="PTHR11439">
    <property type="entry name" value="GAG-POL-RELATED RETROTRANSPOSON"/>
    <property type="match status" value="1"/>
</dbReference>
<evidence type="ECO:0000313" key="2">
    <source>
        <dbReference type="Proteomes" id="UP000219338"/>
    </source>
</evidence>
<dbReference type="OMA" id="MESEYMG"/>
<name>A0A284QUI9_ARMOS</name>
<dbReference type="PANTHER" id="PTHR11439:SF483">
    <property type="entry name" value="PEPTIDE SYNTHASE GLIP-LIKE, PUTATIVE (AFU_ORTHOLOGUE AFUA_3G12920)-RELATED"/>
    <property type="match status" value="1"/>
</dbReference>
<dbReference type="AlphaFoldDB" id="A0A284QUI9"/>
<evidence type="ECO:0008006" key="3">
    <source>
        <dbReference type="Google" id="ProtNLM"/>
    </source>
</evidence>
<protein>
    <recommendedName>
        <fullName evidence="3">Reverse transcriptase Ty1/copia-type domain-containing protein</fullName>
    </recommendedName>
</protein>
<sequence length="183" mass="20317">MDLLETHNMLQCTKSSIPLHTKLHQLPPLAKNALPDIVDKDIQLLYQSLTGSYIYLAVTIRPDLAFTVMALGQYNAASTHALLSAAKGVLRYLNATSDWALKYGSQYHKEKVGLDVVVHLDLALIDADWASDEWDHKSVSGYAVNLFGGLVSWSSVKQKSVSLSSMESEYMGLTHVLKELLWI</sequence>
<reference evidence="2" key="1">
    <citation type="journal article" date="2017" name="Nat. Ecol. Evol.">
        <title>Genome expansion and lineage-specific genetic innovations in the forest pathogenic fungi Armillaria.</title>
        <authorList>
            <person name="Sipos G."/>
            <person name="Prasanna A.N."/>
            <person name="Walter M.C."/>
            <person name="O'Connor E."/>
            <person name="Balint B."/>
            <person name="Krizsan K."/>
            <person name="Kiss B."/>
            <person name="Hess J."/>
            <person name="Varga T."/>
            <person name="Slot J."/>
            <person name="Riley R."/>
            <person name="Boka B."/>
            <person name="Rigling D."/>
            <person name="Barry K."/>
            <person name="Lee J."/>
            <person name="Mihaltcheva S."/>
            <person name="LaButti K."/>
            <person name="Lipzen A."/>
            <person name="Waldron R."/>
            <person name="Moloney N.M."/>
            <person name="Sperisen C."/>
            <person name="Kredics L."/>
            <person name="Vagvoelgyi C."/>
            <person name="Patrignani A."/>
            <person name="Fitzpatrick D."/>
            <person name="Nagy I."/>
            <person name="Doyle S."/>
            <person name="Anderson J.B."/>
            <person name="Grigoriev I.V."/>
            <person name="Gueldener U."/>
            <person name="Muensterkoetter M."/>
            <person name="Nagy L.G."/>
        </authorList>
    </citation>
    <scope>NUCLEOTIDE SEQUENCE [LARGE SCALE GENOMIC DNA]</scope>
    <source>
        <strain evidence="2">C18/9</strain>
    </source>
</reference>
<keyword evidence="2" id="KW-1185">Reference proteome</keyword>
<dbReference type="CDD" id="cd09272">
    <property type="entry name" value="RNase_HI_RT_Ty1"/>
    <property type="match status" value="1"/>
</dbReference>
<organism evidence="1 2">
    <name type="scientific">Armillaria ostoyae</name>
    <name type="common">Armillaria root rot fungus</name>
    <dbReference type="NCBI Taxonomy" id="47428"/>
    <lineage>
        <taxon>Eukaryota</taxon>
        <taxon>Fungi</taxon>
        <taxon>Dikarya</taxon>
        <taxon>Basidiomycota</taxon>
        <taxon>Agaricomycotina</taxon>
        <taxon>Agaricomycetes</taxon>
        <taxon>Agaricomycetidae</taxon>
        <taxon>Agaricales</taxon>
        <taxon>Marasmiineae</taxon>
        <taxon>Physalacriaceae</taxon>
        <taxon>Armillaria</taxon>
    </lineage>
</organism>
<dbReference type="STRING" id="47428.A0A284QUI9"/>